<comment type="caution">
    <text evidence="3">The sequence shown here is derived from an EMBL/GenBank/DDBJ whole genome shotgun (WGS) entry which is preliminary data.</text>
</comment>
<gene>
    <name evidence="3" type="ORF">EPI10_002038</name>
</gene>
<dbReference type="Proteomes" id="UP000325315">
    <property type="component" value="Unassembled WGS sequence"/>
</dbReference>
<evidence type="ECO:0000259" key="2">
    <source>
        <dbReference type="Pfam" id="PF13966"/>
    </source>
</evidence>
<feature type="domain" description="Reverse transcriptase zinc-binding" evidence="2">
    <location>
        <begin position="214"/>
        <end position="282"/>
    </location>
</feature>
<dbReference type="InterPro" id="IPR026960">
    <property type="entry name" value="RVT-Znf"/>
</dbReference>
<dbReference type="InterPro" id="IPR044730">
    <property type="entry name" value="RNase_H-like_dom_plant"/>
</dbReference>
<dbReference type="GO" id="GO:0004523">
    <property type="term" value="F:RNA-DNA hybrid ribonuclease activity"/>
    <property type="evidence" value="ECO:0007669"/>
    <property type="project" value="InterPro"/>
</dbReference>
<reference evidence="4" key="1">
    <citation type="journal article" date="2019" name="Plant Biotechnol. J.">
        <title>Genome sequencing of the Australian wild diploid species Gossypium australe highlights disease resistance and delayed gland morphogenesis.</title>
        <authorList>
            <person name="Cai Y."/>
            <person name="Cai X."/>
            <person name="Wang Q."/>
            <person name="Wang P."/>
            <person name="Zhang Y."/>
            <person name="Cai C."/>
            <person name="Xu Y."/>
            <person name="Wang K."/>
            <person name="Zhou Z."/>
            <person name="Wang C."/>
            <person name="Geng S."/>
            <person name="Li B."/>
            <person name="Dong Q."/>
            <person name="Hou Y."/>
            <person name="Wang H."/>
            <person name="Ai P."/>
            <person name="Liu Z."/>
            <person name="Yi F."/>
            <person name="Sun M."/>
            <person name="An G."/>
            <person name="Cheng J."/>
            <person name="Zhang Y."/>
            <person name="Shi Q."/>
            <person name="Xie Y."/>
            <person name="Shi X."/>
            <person name="Chang Y."/>
            <person name="Huang F."/>
            <person name="Chen Y."/>
            <person name="Hong S."/>
            <person name="Mi L."/>
            <person name="Sun Q."/>
            <person name="Zhang L."/>
            <person name="Zhou B."/>
            <person name="Peng R."/>
            <person name="Zhang X."/>
            <person name="Liu F."/>
        </authorList>
    </citation>
    <scope>NUCLEOTIDE SEQUENCE [LARGE SCALE GENOMIC DNA]</scope>
    <source>
        <strain evidence="4">cv. PA1801</strain>
    </source>
</reference>
<keyword evidence="4" id="KW-1185">Reference proteome</keyword>
<dbReference type="InterPro" id="IPR052929">
    <property type="entry name" value="RNase_H-like_EbsB-rel"/>
</dbReference>
<dbReference type="CDD" id="cd06222">
    <property type="entry name" value="RNase_H_like"/>
    <property type="match status" value="1"/>
</dbReference>
<organism evidence="3 4">
    <name type="scientific">Gossypium australe</name>
    <dbReference type="NCBI Taxonomy" id="47621"/>
    <lineage>
        <taxon>Eukaryota</taxon>
        <taxon>Viridiplantae</taxon>
        <taxon>Streptophyta</taxon>
        <taxon>Embryophyta</taxon>
        <taxon>Tracheophyta</taxon>
        <taxon>Spermatophyta</taxon>
        <taxon>Magnoliopsida</taxon>
        <taxon>eudicotyledons</taxon>
        <taxon>Gunneridae</taxon>
        <taxon>Pentapetalae</taxon>
        <taxon>rosids</taxon>
        <taxon>malvids</taxon>
        <taxon>Malvales</taxon>
        <taxon>Malvaceae</taxon>
        <taxon>Malvoideae</taxon>
        <taxon>Gossypium</taxon>
    </lineage>
</organism>
<dbReference type="OrthoDB" id="959921at2759"/>
<keyword evidence="3" id="KW-0695">RNA-directed DNA polymerase</keyword>
<sequence length="494" mass="56405">MSYFLLPKTLCEMIENKFARFWWQKGAGKRGIHWYKWSHLCRPKEEGGLGFRNMAQFNIALLAKQGWRFLTSPDSLVARVFKAKYFPDCCFRYSSLGSSSSYVWRSIWAAKASLENGLIRKVGSGENISIFEDAWIPDYENVRLTSQVGNLHLVKVADLINSNQREWNRSLIRNTFPAAEAELILQIPLAKESHEDLLVWRGELWAYALQDIYNGFYNKLWKVDIPLKIKLFIWKISLNYLATRTNMSLRKLTSNNLCPRCGVGEETTNHLFRYCPVSVMIWSDLSEDISVAFPFTDFVEWLTKAVANLPLNELDATKTVNQSTFNDAVKWKSPSGQTVKINFDGAFDERSKLSASGVVVRDRYGFVLLASTELHKGVVSAFVAEAIACCRATQVALDINREEVIIEGDSLSIIKKCNTKGLDKSQVGSYIHDIHELKSKATNIRFEFVHRSGNHLAHILATETLRRGEKIYLENRVPSYAVIQSEIEYAREPD</sequence>
<evidence type="ECO:0000313" key="3">
    <source>
        <dbReference type="EMBL" id="KAA3466986.1"/>
    </source>
</evidence>
<name>A0A5B6VDE8_9ROSI</name>
<feature type="domain" description="RNase H type-1" evidence="1">
    <location>
        <begin position="342"/>
        <end position="463"/>
    </location>
</feature>
<keyword evidence="3" id="KW-0808">Transferase</keyword>
<dbReference type="Gene3D" id="3.30.420.10">
    <property type="entry name" value="Ribonuclease H-like superfamily/Ribonuclease H"/>
    <property type="match status" value="1"/>
</dbReference>
<dbReference type="Pfam" id="PF13456">
    <property type="entry name" value="RVT_3"/>
    <property type="match status" value="1"/>
</dbReference>
<evidence type="ECO:0000313" key="4">
    <source>
        <dbReference type="Proteomes" id="UP000325315"/>
    </source>
</evidence>
<dbReference type="AlphaFoldDB" id="A0A5B6VDE8"/>
<accession>A0A5B6VDE8</accession>
<evidence type="ECO:0000259" key="1">
    <source>
        <dbReference type="Pfam" id="PF13456"/>
    </source>
</evidence>
<dbReference type="InterPro" id="IPR036397">
    <property type="entry name" value="RNaseH_sf"/>
</dbReference>
<dbReference type="Pfam" id="PF13966">
    <property type="entry name" value="zf-RVT"/>
    <property type="match status" value="1"/>
</dbReference>
<dbReference type="InterPro" id="IPR012337">
    <property type="entry name" value="RNaseH-like_sf"/>
</dbReference>
<dbReference type="InterPro" id="IPR002156">
    <property type="entry name" value="RNaseH_domain"/>
</dbReference>
<dbReference type="GO" id="GO:0003676">
    <property type="term" value="F:nucleic acid binding"/>
    <property type="evidence" value="ECO:0007669"/>
    <property type="project" value="InterPro"/>
</dbReference>
<dbReference type="GO" id="GO:0003964">
    <property type="term" value="F:RNA-directed DNA polymerase activity"/>
    <property type="evidence" value="ECO:0007669"/>
    <property type="project" value="UniProtKB-KW"/>
</dbReference>
<dbReference type="PANTHER" id="PTHR47074:SF61">
    <property type="entry name" value="RNASE H TYPE-1 DOMAIN-CONTAINING PROTEIN"/>
    <property type="match status" value="1"/>
</dbReference>
<keyword evidence="3" id="KW-0548">Nucleotidyltransferase</keyword>
<proteinExistence type="predicted"/>
<dbReference type="EMBL" id="SMMG02000007">
    <property type="protein sequence ID" value="KAA3466986.1"/>
    <property type="molecule type" value="Genomic_DNA"/>
</dbReference>
<dbReference type="PANTHER" id="PTHR47074">
    <property type="entry name" value="BNAC02G40300D PROTEIN"/>
    <property type="match status" value="1"/>
</dbReference>
<protein>
    <submittedName>
        <fullName evidence="3">Reverse transcriptase</fullName>
    </submittedName>
</protein>
<dbReference type="SUPFAM" id="SSF53098">
    <property type="entry name" value="Ribonuclease H-like"/>
    <property type="match status" value="1"/>
</dbReference>